<proteinExistence type="predicted"/>
<reference evidence="1 2" key="1">
    <citation type="submission" date="2014-06" db="EMBL/GenBank/DDBJ databases">
        <authorList>
            <person name="Swart Estienne"/>
        </authorList>
    </citation>
    <scope>NUCLEOTIDE SEQUENCE [LARGE SCALE GENOMIC DNA]</scope>
    <source>
        <strain evidence="1 2">130c</strain>
    </source>
</reference>
<gene>
    <name evidence="1" type="primary">Contig10982.g11738</name>
    <name evidence="1" type="ORF">STYLEM_17916</name>
</gene>
<accession>A0A078B3F9</accession>
<dbReference type="EMBL" id="CCKQ01016903">
    <property type="protein sequence ID" value="CDW88791.1"/>
    <property type="molecule type" value="Genomic_DNA"/>
</dbReference>
<organism evidence="1 2">
    <name type="scientific">Stylonychia lemnae</name>
    <name type="common">Ciliate</name>
    <dbReference type="NCBI Taxonomy" id="5949"/>
    <lineage>
        <taxon>Eukaryota</taxon>
        <taxon>Sar</taxon>
        <taxon>Alveolata</taxon>
        <taxon>Ciliophora</taxon>
        <taxon>Intramacronucleata</taxon>
        <taxon>Spirotrichea</taxon>
        <taxon>Stichotrichia</taxon>
        <taxon>Sporadotrichida</taxon>
        <taxon>Oxytrichidae</taxon>
        <taxon>Stylonychinae</taxon>
        <taxon>Stylonychia</taxon>
    </lineage>
</organism>
<evidence type="ECO:0000313" key="2">
    <source>
        <dbReference type="Proteomes" id="UP000039865"/>
    </source>
</evidence>
<keyword evidence="2" id="KW-1185">Reference proteome</keyword>
<protein>
    <submittedName>
        <fullName evidence="1">Uncharacterized protein</fullName>
    </submittedName>
</protein>
<evidence type="ECO:0000313" key="1">
    <source>
        <dbReference type="EMBL" id="CDW88791.1"/>
    </source>
</evidence>
<sequence>MRLKTFKQISENQISLSNQRGYIIDCGSHSNVQFDEQNLIYQQAGGYKALYTFHSNDLSENFLDKWHLYTFSFQSKIVQQNDQAYLRILIDGVLMNEIQIQNQVTLDMYPVSKDLCVIGNSQKADSFLRNSLHADIRYIQFLQTHRIQEHYNSYLNRYPDPKHINIVLYYKLDDENYFNSDYYQNLQVSDYKHQNTILTQYEEPEKLCECYSAPLKVMNIQKGVNKFNGLQLRATDDLQNGLYLDFWINIQKDLEDNTNTQRHQ</sequence>
<dbReference type="InParanoid" id="A0A078B3F9"/>
<dbReference type="AlphaFoldDB" id="A0A078B3F9"/>
<dbReference type="Proteomes" id="UP000039865">
    <property type="component" value="Unassembled WGS sequence"/>
</dbReference>
<name>A0A078B3F9_STYLE</name>